<dbReference type="InterPro" id="IPR003903">
    <property type="entry name" value="UIM_dom"/>
</dbReference>
<proteinExistence type="inferred from homology"/>
<evidence type="ECO:0000256" key="1">
    <source>
        <dbReference type="ARBA" id="ARBA00009797"/>
    </source>
</evidence>
<dbReference type="InterPro" id="IPR019190">
    <property type="entry name" value="EXOV"/>
</dbReference>
<feature type="compositionally biased region" description="Low complexity" evidence="2">
    <location>
        <begin position="598"/>
        <end position="608"/>
    </location>
</feature>
<feature type="compositionally biased region" description="Basic and acidic residues" evidence="2">
    <location>
        <begin position="289"/>
        <end position="304"/>
    </location>
</feature>
<dbReference type="GO" id="GO:0045145">
    <property type="term" value="F:single-stranded DNA 5'-3' DNA exonuclease activity"/>
    <property type="evidence" value="ECO:0007669"/>
    <property type="project" value="InterPro"/>
</dbReference>
<comment type="similarity">
    <text evidence="1">Belongs to the EXO5 family.</text>
</comment>
<accession>A0A2S5B816</accession>
<dbReference type="AlphaFoldDB" id="A0A2S5B816"/>
<dbReference type="PROSITE" id="PS50330">
    <property type="entry name" value="UIM"/>
    <property type="match status" value="1"/>
</dbReference>
<protein>
    <recommendedName>
        <fullName evidence="5">Exonuclease V</fullName>
    </recommendedName>
</protein>
<evidence type="ECO:0008006" key="5">
    <source>
        <dbReference type="Google" id="ProtNLM"/>
    </source>
</evidence>
<keyword evidence="4" id="KW-1185">Reference proteome</keyword>
<name>A0A2S5B816_9BASI</name>
<dbReference type="PANTHER" id="PTHR14464:SF4">
    <property type="entry name" value="EXONUCLEASE V"/>
    <property type="match status" value="1"/>
</dbReference>
<dbReference type="Proteomes" id="UP000237144">
    <property type="component" value="Unassembled WGS sequence"/>
</dbReference>
<feature type="region of interest" description="Disordered" evidence="2">
    <location>
        <begin position="498"/>
        <end position="546"/>
    </location>
</feature>
<organism evidence="3 4">
    <name type="scientific">Rhodotorula taiwanensis</name>
    <dbReference type="NCBI Taxonomy" id="741276"/>
    <lineage>
        <taxon>Eukaryota</taxon>
        <taxon>Fungi</taxon>
        <taxon>Dikarya</taxon>
        <taxon>Basidiomycota</taxon>
        <taxon>Pucciniomycotina</taxon>
        <taxon>Microbotryomycetes</taxon>
        <taxon>Sporidiobolales</taxon>
        <taxon>Sporidiobolaceae</taxon>
        <taxon>Rhodotorula</taxon>
    </lineage>
</organism>
<dbReference type="GO" id="GO:0036297">
    <property type="term" value="P:interstrand cross-link repair"/>
    <property type="evidence" value="ECO:0007669"/>
    <property type="project" value="TreeGrafter"/>
</dbReference>
<dbReference type="Pfam" id="PF09810">
    <property type="entry name" value="Exo5"/>
    <property type="match status" value="2"/>
</dbReference>
<feature type="region of interest" description="Disordered" evidence="2">
    <location>
        <begin position="560"/>
        <end position="709"/>
    </location>
</feature>
<evidence type="ECO:0000313" key="4">
    <source>
        <dbReference type="Proteomes" id="UP000237144"/>
    </source>
</evidence>
<comment type="caution">
    <text evidence="3">The sequence shown here is derived from an EMBL/GenBank/DDBJ whole genome shotgun (WGS) entry which is preliminary data.</text>
</comment>
<evidence type="ECO:0000256" key="2">
    <source>
        <dbReference type="SAM" id="MobiDB-lite"/>
    </source>
</evidence>
<feature type="region of interest" description="Disordered" evidence="2">
    <location>
        <begin position="257"/>
        <end position="357"/>
    </location>
</feature>
<evidence type="ECO:0000313" key="3">
    <source>
        <dbReference type="EMBL" id="POY72923.1"/>
    </source>
</evidence>
<feature type="compositionally biased region" description="Polar residues" evidence="2">
    <location>
        <begin position="513"/>
        <end position="522"/>
    </location>
</feature>
<dbReference type="EMBL" id="PJQD01000045">
    <property type="protein sequence ID" value="POY72923.1"/>
    <property type="molecule type" value="Genomic_DNA"/>
</dbReference>
<feature type="compositionally biased region" description="Low complexity" evidence="2">
    <location>
        <begin position="637"/>
        <end position="649"/>
    </location>
</feature>
<gene>
    <name evidence="3" type="ORF">BMF94_4084</name>
</gene>
<feature type="compositionally biased region" description="Low complexity" evidence="2">
    <location>
        <begin position="670"/>
        <end position="693"/>
    </location>
</feature>
<sequence>MAELRSESDYGTELDWDDESLEATLVAIEQRASFNRVNATATTALQHVPIEVEAQEESVGVAQSADGAEEVEAAEDAGGGEMTALRPSRLWELYRQRRGWGALSVSDLSGPSWCEVQHTYRLASKPFLPPLERPATITTSAGATIEIDTKRTVRREGILDRGKEIHRKIEKQVMGDVEEVKVNVSGKEEWWALRILNTIVCLETLLSTGKVVSWIRLFCALEHTLTPERSWQRELPVVGWLGSHLVFGVIDEVERRELEPDTKTSKPATSSLRPVKASPRRKKSSANAKKAETPEKDDQSKLDRFFSILRSPAKSAEQSGDPMVVDLTGAESPDMPSSVTPSAGATSPTAPTADVEARPPRWGFVVSDTKTRYNRSIPAPSESRPARLQLMLYHCLLSALLAPDTSEAPPPGVTTFSWSRLYAHLSLVPDESLSEEFLASIEPVLSSSDLLSGGDRPKTLGDYVDALQRCSALIRGDRPTSPLLDELEIVYRLRSDNDKTFPGRRGKKRVASVTATPATSQPADAKMRRLSEDGTASPANDAQEDTDLERAIALSLMDVEDRDSSGAANTTEAHVEDPSDADAESQPEDSQLPFYANPSLPVVVPSSPERQRTTSMAEGEVPDPLGTAFTLPRNSQADALDPPDVDLPSPIVPPRYNLRKRSSIKATTSVPPVRATTSAVPAPVPATSSADTPRQPSAPKSPNAAGDKDLIGIDRFKNNLQELDQYLGRILAYWNGERAPEGVALAQTHRCRSCEFEEGCEWRALKEAEVLKEARERRLAREKRQ</sequence>
<feature type="compositionally biased region" description="Acidic residues" evidence="2">
    <location>
        <begin position="578"/>
        <end position="587"/>
    </location>
</feature>
<dbReference type="GO" id="GO:0005634">
    <property type="term" value="C:nucleus"/>
    <property type="evidence" value="ECO:0007669"/>
    <property type="project" value="TreeGrafter"/>
</dbReference>
<feature type="compositionally biased region" description="Low complexity" evidence="2">
    <location>
        <begin position="336"/>
        <end position="353"/>
    </location>
</feature>
<dbReference type="OrthoDB" id="354769at2759"/>
<reference evidence="3 4" key="1">
    <citation type="journal article" date="2018" name="Front. Microbiol.">
        <title>Prospects for Fungal Bioremediation of Acidic Radioactive Waste Sites: Characterization and Genome Sequence of Rhodotorula taiwanensis MD1149.</title>
        <authorList>
            <person name="Tkavc R."/>
            <person name="Matrosova V.Y."/>
            <person name="Grichenko O.E."/>
            <person name="Gostincar C."/>
            <person name="Volpe R.P."/>
            <person name="Klimenkova P."/>
            <person name="Gaidamakova E.K."/>
            <person name="Zhou C.E."/>
            <person name="Stewart B.J."/>
            <person name="Lyman M.G."/>
            <person name="Malfatti S.A."/>
            <person name="Rubinfeld B."/>
            <person name="Courtot M."/>
            <person name="Singh J."/>
            <person name="Dalgard C.L."/>
            <person name="Hamilton T."/>
            <person name="Frey K.G."/>
            <person name="Gunde-Cimerman N."/>
            <person name="Dugan L."/>
            <person name="Daly M.J."/>
        </authorList>
    </citation>
    <scope>NUCLEOTIDE SEQUENCE [LARGE SCALE GENOMIC DNA]</scope>
    <source>
        <strain evidence="3 4">MD1149</strain>
    </source>
</reference>
<dbReference type="GO" id="GO:0005739">
    <property type="term" value="C:mitochondrion"/>
    <property type="evidence" value="ECO:0007669"/>
    <property type="project" value="TreeGrafter"/>
</dbReference>
<dbReference type="PANTHER" id="PTHR14464">
    <property type="entry name" value="EXONUCLEASE V"/>
    <property type="match status" value="1"/>
</dbReference>